<reference evidence="2" key="1">
    <citation type="journal article" date="2015" name="Nature">
        <title>Complex archaea that bridge the gap between prokaryotes and eukaryotes.</title>
        <authorList>
            <person name="Spang A."/>
            <person name="Saw J.H."/>
            <person name="Jorgensen S.L."/>
            <person name="Zaremba-Niedzwiedzka K."/>
            <person name="Martijn J."/>
            <person name="Lind A.E."/>
            <person name="van Eijk R."/>
            <person name="Schleper C."/>
            <person name="Guy L."/>
            <person name="Ettema T.J."/>
        </authorList>
    </citation>
    <scope>NUCLEOTIDE SEQUENCE</scope>
</reference>
<dbReference type="InterPro" id="IPR003795">
    <property type="entry name" value="DUF192"/>
</dbReference>
<organism evidence="2">
    <name type="scientific">marine sediment metagenome</name>
    <dbReference type="NCBI Taxonomy" id="412755"/>
    <lineage>
        <taxon>unclassified sequences</taxon>
        <taxon>metagenomes</taxon>
        <taxon>ecological metagenomes</taxon>
    </lineage>
</organism>
<protein>
    <recommendedName>
        <fullName evidence="3">DUF192 domain-containing protein</fullName>
    </recommendedName>
</protein>
<dbReference type="PANTHER" id="PTHR37953">
    <property type="entry name" value="UPF0127 PROTEIN MJ1496"/>
    <property type="match status" value="1"/>
</dbReference>
<evidence type="ECO:0008006" key="3">
    <source>
        <dbReference type="Google" id="ProtNLM"/>
    </source>
</evidence>
<dbReference type="InterPro" id="IPR038695">
    <property type="entry name" value="Saro_0823-like_sf"/>
</dbReference>
<evidence type="ECO:0000256" key="1">
    <source>
        <dbReference type="SAM" id="Phobius"/>
    </source>
</evidence>
<keyword evidence="1" id="KW-0812">Transmembrane</keyword>
<comment type="caution">
    <text evidence="2">The sequence shown here is derived from an EMBL/GenBank/DDBJ whole genome shotgun (WGS) entry which is preliminary data.</text>
</comment>
<gene>
    <name evidence="2" type="ORF">LCGC14_1094310</name>
</gene>
<accession>A0A0F9MBF2</accession>
<dbReference type="Pfam" id="PF02643">
    <property type="entry name" value="DUF192"/>
    <property type="match status" value="1"/>
</dbReference>
<dbReference type="PANTHER" id="PTHR37953:SF1">
    <property type="entry name" value="UPF0127 PROTEIN MJ1496"/>
    <property type="match status" value="1"/>
</dbReference>
<dbReference type="Gene3D" id="2.60.120.1140">
    <property type="entry name" value="Protein of unknown function DUF192"/>
    <property type="match status" value="1"/>
</dbReference>
<sequence>MCEGREVKQNIHFKLIHSKKIRNIIFSCLAFFLVLSSLECGKKKFVKIFLPDGFSITAEVAISDEERQLGLMFREKLNHDQGMIFVFKDEDFHFIWMKNMKISIDILWLDKEKRIVHIERNVPPCKKPPCASYSSKIPAMYVLEIKAGTADKNQLKLYDRLEFILK</sequence>
<keyword evidence="1" id="KW-1133">Transmembrane helix</keyword>
<dbReference type="AlphaFoldDB" id="A0A0F9MBF2"/>
<name>A0A0F9MBF2_9ZZZZ</name>
<proteinExistence type="predicted"/>
<feature type="transmembrane region" description="Helical" evidence="1">
    <location>
        <begin position="21"/>
        <end position="38"/>
    </location>
</feature>
<evidence type="ECO:0000313" key="2">
    <source>
        <dbReference type="EMBL" id="KKN04745.1"/>
    </source>
</evidence>
<dbReference type="EMBL" id="LAZR01004881">
    <property type="protein sequence ID" value="KKN04745.1"/>
    <property type="molecule type" value="Genomic_DNA"/>
</dbReference>
<keyword evidence="1" id="KW-0472">Membrane</keyword>